<protein>
    <submittedName>
        <fullName evidence="2">Uncharacterized protein</fullName>
    </submittedName>
</protein>
<evidence type="ECO:0000256" key="1">
    <source>
        <dbReference type="SAM" id="Phobius"/>
    </source>
</evidence>
<feature type="transmembrane region" description="Helical" evidence="1">
    <location>
        <begin position="238"/>
        <end position="257"/>
    </location>
</feature>
<reference evidence="2 3" key="1">
    <citation type="submission" date="2023-03" db="EMBL/GenBank/DDBJ databases">
        <title>High-quality genome of Scylla paramamosain provides insights in environmental adaptation.</title>
        <authorList>
            <person name="Zhang L."/>
        </authorList>
    </citation>
    <scope>NUCLEOTIDE SEQUENCE [LARGE SCALE GENOMIC DNA]</scope>
    <source>
        <strain evidence="2">LZ_2023a</strain>
        <tissue evidence="2">Muscle</tissue>
    </source>
</reference>
<evidence type="ECO:0000313" key="2">
    <source>
        <dbReference type="EMBL" id="KAK8392744.1"/>
    </source>
</evidence>
<keyword evidence="1" id="KW-0472">Membrane</keyword>
<keyword evidence="1" id="KW-0812">Transmembrane</keyword>
<sequence length="277" mass="31495">MNGAEVNVAARPYMPYWGETRKVDASGVPVTRYLGPDFQMLKAVSTALNFSFRIMATESWTEVPDNYARVKGYSAWVRKDRSTQGGGVAFCYKETVSGQVVEPPTPVPGELELLALKITDSNGKDHVAVLTRIQFRTPREESFTRTLWRWEAADWDALRAALKTTDWGDVMYGDANQQVEDKVTERECFLVPIVYMMIIVRLQRFDFTYNYLFDGTAFVMAKPTMEIKWQGLYRPLSWLPWACVAASLLSVAVVLWLGRIQCKLLTLAQEEIEGTHP</sequence>
<organism evidence="2 3">
    <name type="scientific">Scylla paramamosain</name>
    <name type="common">Mud crab</name>
    <dbReference type="NCBI Taxonomy" id="85552"/>
    <lineage>
        <taxon>Eukaryota</taxon>
        <taxon>Metazoa</taxon>
        <taxon>Ecdysozoa</taxon>
        <taxon>Arthropoda</taxon>
        <taxon>Crustacea</taxon>
        <taxon>Multicrustacea</taxon>
        <taxon>Malacostraca</taxon>
        <taxon>Eumalacostraca</taxon>
        <taxon>Eucarida</taxon>
        <taxon>Decapoda</taxon>
        <taxon>Pleocyemata</taxon>
        <taxon>Brachyura</taxon>
        <taxon>Eubrachyura</taxon>
        <taxon>Portunoidea</taxon>
        <taxon>Portunidae</taxon>
        <taxon>Portuninae</taxon>
        <taxon>Scylla</taxon>
    </lineage>
</organism>
<dbReference type="Proteomes" id="UP001487740">
    <property type="component" value="Unassembled WGS sequence"/>
</dbReference>
<dbReference type="EMBL" id="JARAKH010000022">
    <property type="protein sequence ID" value="KAK8392744.1"/>
    <property type="molecule type" value="Genomic_DNA"/>
</dbReference>
<proteinExistence type="predicted"/>
<gene>
    <name evidence="2" type="ORF">O3P69_014879</name>
</gene>
<evidence type="ECO:0000313" key="3">
    <source>
        <dbReference type="Proteomes" id="UP001487740"/>
    </source>
</evidence>
<keyword evidence="3" id="KW-1185">Reference proteome</keyword>
<accession>A0AAW0TYB0</accession>
<dbReference type="AlphaFoldDB" id="A0AAW0TYB0"/>
<name>A0AAW0TYB0_SCYPA</name>
<keyword evidence="1" id="KW-1133">Transmembrane helix</keyword>
<comment type="caution">
    <text evidence="2">The sequence shown here is derived from an EMBL/GenBank/DDBJ whole genome shotgun (WGS) entry which is preliminary data.</text>
</comment>